<proteinExistence type="predicted"/>
<dbReference type="InterPro" id="IPR052173">
    <property type="entry name" value="Beta-lactam_resp_regulator"/>
</dbReference>
<dbReference type="PANTHER" id="PTHR34978">
    <property type="entry name" value="POSSIBLE SENSOR-TRANSDUCER PROTEIN BLAR"/>
    <property type="match status" value="1"/>
</dbReference>
<feature type="transmembrane region" description="Helical" evidence="1">
    <location>
        <begin position="110"/>
        <end position="133"/>
    </location>
</feature>
<name>A0ABW5M683_9BACT</name>
<feature type="transmembrane region" description="Helical" evidence="1">
    <location>
        <begin position="36"/>
        <end position="53"/>
    </location>
</feature>
<evidence type="ECO:0000259" key="2">
    <source>
        <dbReference type="Pfam" id="PF05569"/>
    </source>
</evidence>
<dbReference type="Pfam" id="PF05569">
    <property type="entry name" value="Peptidase_M56"/>
    <property type="match status" value="1"/>
</dbReference>
<sequence length="586" mass="67231">METLRYVLLANGLLAVVSIAYYVLLRRETFFEANRLALWLGLAGALVLPLLRLPDWRPQPVRKVMQRTAQVIVPKVLPASPASEPDVIITYPNGKTYRAFPNQQRTGFMWSWQTGLILLYIAGVIALLIRFGVQLGSIRRMINRSTHEQYDDFTLVRNESVASPFSFFDWVVLNPNYHAPEELEQILRHERVHVRERHSLDMVGAELVCIFFWFNPAAYLFRNLLQQTLEFSADRAVLAEGVDAQAYQYNLVKVSLSTGQPVIINRFSGPTLRQRIRMMNQQPSKSIGGLRYGLWLGLMGIMALACRHTSTEDEPVFMRQHNKLSLTNATRKLANELDGPGMPWFREASLLGDEQAKTVNGRKVLMTSFATYPKLLCLRKDKLAVKRSGDERIRIFINGQESSEKALAALSFEEVEELLVYEKWNDVAGADKYPEMYRILISTTHKTLPLTQARTKWKQYLKAAAISDHPFGVASTFSMNKLLEATFFNNKLTFVERTKDDYLKLLDEYSKDIELYINGIPVTADDIAKVHVREVDKLYANERPFEEWTGGSNQKSRFVLYIQTSPKRAKRDSSYYVFSPFYTGDF</sequence>
<evidence type="ECO:0000256" key="1">
    <source>
        <dbReference type="SAM" id="Phobius"/>
    </source>
</evidence>
<organism evidence="3 4">
    <name type="scientific">Spirosoma soli</name>
    <dbReference type="NCBI Taxonomy" id="1770529"/>
    <lineage>
        <taxon>Bacteria</taxon>
        <taxon>Pseudomonadati</taxon>
        <taxon>Bacteroidota</taxon>
        <taxon>Cytophagia</taxon>
        <taxon>Cytophagales</taxon>
        <taxon>Cytophagaceae</taxon>
        <taxon>Spirosoma</taxon>
    </lineage>
</organism>
<feature type="transmembrane region" description="Helical" evidence="1">
    <location>
        <begin position="6"/>
        <end position="24"/>
    </location>
</feature>
<feature type="domain" description="Peptidase M56" evidence="2">
    <location>
        <begin position="27"/>
        <end position="278"/>
    </location>
</feature>
<dbReference type="RefSeq" id="WP_381525015.1">
    <property type="nucleotide sequence ID" value="NZ_JBHULN010000011.1"/>
</dbReference>
<comment type="caution">
    <text evidence="3">The sequence shown here is derived from an EMBL/GenBank/DDBJ whole genome shotgun (WGS) entry which is preliminary data.</text>
</comment>
<reference evidence="4" key="1">
    <citation type="journal article" date="2019" name="Int. J. Syst. Evol. Microbiol.">
        <title>The Global Catalogue of Microorganisms (GCM) 10K type strain sequencing project: providing services to taxonomists for standard genome sequencing and annotation.</title>
        <authorList>
            <consortium name="The Broad Institute Genomics Platform"/>
            <consortium name="The Broad Institute Genome Sequencing Center for Infectious Disease"/>
            <person name="Wu L."/>
            <person name="Ma J."/>
        </authorList>
    </citation>
    <scope>NUCLEOTIDE SEQUENCE [LARGE SCALE GENOMIC DNA]</scope>
    <source>
        <strain evidence="4">KCTC 42805</strain>
    </source>
</reference>
<dbReference type="InterPro" id="IPR008756">
    <property type="entry name" value="Peptidase_M56"/>
</dbReference>
<evidence type="ECO:0000313" key="3">
    <source>
        <dbReference type="EMBL" id="MFD2572523.1"/>
    </source>
</evidence>
<dbReference type="Proteomes" id="UP001597469">
    <property type="component" value="Unassembled WGS sequence"/>
</dbReference>
<keyword evidence="1" id="KW-0812">Transmembrane</keyword>
<keyword evidence="1" id="KW-1133">Transmembrane helix</keyword>
<evidence type="ECO:0000313" key="4">
    <source>
        <dbReference type="Proteomes" id="UP001597469"/>
    </source>
</evidence>
<keyword evidence="1" id="KW-0472">Membrane</keyword>
<dbReference type="PANTHER" id="PTHR34978:SF3">
    <property type="entry name" value="SLR0241 PROTEIN"/>
    <property type="match status" value="1"/>
</dbReference>
<gene>
    <name evidence="3" type="ORF">ACFSUS_17930</name>
</gene>
<protein>
    <submittedName>
        <fullName evidence="3">M56 family metallopeptidase</fullName>
    </submittedName>
</protein>
<dbReference type="CDD" id="cd07341">
    <property type="entry name" value="M56_BlaR1_MecR1_like"/>
    <property type="match status" value="1"/>
</dbReference>
<dbReference type="EMBL" id="JBHULN010000011">
    <property type="protein sequence ID" value="MFD2572523.1"/>
    <property type="molecule type" value="Genomic_DNA"/>
</dbReference>
<keyword evidence="4" id="KW-1185">Reference proteome</keyword>
<accession>A0ABW5M683</accession>